<evidence type="ECO:0000313" key="3">
    <source>
        <dbReference type="Proteomes" id="UP001454036"/>
    </source>
</evidence>
<evidence type="ECO:0000313" key="2">
    <source>
        <dbReference type="EMBL" id="GAA0183342.1"/>
    </source>
</evidence>
<dbReference type="EMBL" id="BAABME010011166">
    <property type="protein sequence ID" value="GAA0183342.1"/>
    <property type="molecule type" value="Genomic_DNA"/>
</dbReference>
<evidence type="ECO:0008006" key="4">
    <source>
        <dbReference type="Google" id="ProtNLM"/>
    </source>
</evidence>
<feature type="region of interest" description="Disordered" evidence="1">
    <location>
        <begin position="247"/>
        <end position="266"/>
    </location>
</feature>
<feature type="compositionally biased region" description="Basic and acidic residues" evidence="1">
    <location>
        <begin position="249"/>
        <end position="259"/>
    </location>
</feature>
<comment type="caution">
    <text evidence="2">The sequence shown here is derived from an EMBL/GenBank/DDBJ whole genome shotgun (WGS) entry which is preliminary data.</text>
</comment>
<feature type="region of interest" description="Disordered" evidence="1">
    <location>
        <begin position="217"/>
        <end position="236"/>
    </location>
</feature>
<organism evidence="2 3">
    <name type="scientific">Lithospermum erythrorhizon</name>
    <name type="common">Purple gromwell</name>
    <name type="synonym">Lithospermum officinale var. erythrorhizon</name>
    <dbReference type="NCBI Taxonomy" id="34254"/>
    <lineage>
        <taxon>Eukaryota</taxon>
        <taxon>Viridiplantae</taxon>
        <taxon>Streptophyta</taxon>
        <taxon>Embryophyta</taxon>
        <taxon>Tracheophyta</taxon>
        <taxon>Spermatophyta</taxon>
        <taxon>Magnoliopsida</taxon>
        <taxon>eudicotyledons</taxon>
        <taxon>Gunneridae</taxon>
        <taxon>Pentapetalae</taxon>
        <taxon>asterids</taxon>
        <taxon>lamiids</taxon>
        <taxon>Boraginales</taxon>
        <taxon>Boraginaceae</taxon>
        <taxon>Boraginoideae</taxon>
        <taxon>Lithospermeae</taxon>
        <taxon>Lithospermum</taxon>
    </lineage>
</organism>
<evidence type="ECO:0000256" key="1">
    <source>
        <dbReference type="SAM" id="MobiDB-lite"/>
    </source>
</evidence>
<keyword evidence="3" id="KW-1185">Reference proteome</keyword>
<proteinExistence type="predicted"/>
<dbReference type="Proteomes" id="UP001454036">
    <property type="component" value="Unassembled WGS sequence"/>
</dbReference>
<gene>
    <name evidence="2" type="ORF">LIER_30768</name>
</gene>
<protein>
    <recommendedName>
        <fullName evidence="4">CCHC-type domain-containing protein</fullName>
    </recommendedName>
</protein>
<feature type="compositionally biased region" description="Low complexity" evidence="1">
    <location>
        <begin position="218"/>
        <end position="232"/>
    </location>
</feature>
<dbReference type="AlphaFoldDB" id="A0AAV3RSG8"/>
<reference evidence="2 3" key="1">
    <citation type="submission" date="2024-01" db="EMBL/GenBank/DDBJ databases">
        <title>The complete chloroplast genome sequence of Lithospermum erythrorhizon: insights into the phylogenetic relationship among Boraginaceae species and the maternal lineages of purple gromwells.</title>
        <authorList>
            <person name="Okada T."/>
            <person name="Watanabe K."/>
        </authorList>
    </citation>
    <scope>NUCLEOTIDE SEQUENCE [LARGE SCALE GENOMIC DNA]</scope>
</reference>
<sequence>MNVGKAGTEGVSGFCKEDDAFPHSSLTNATKPNSIILFDPNPKPTNINAVLLFKPNDVNHYTSYLWASIPRHFVDDEFYTEQQVQTYVFNEWHLRNQVQVRRHGRVFLFKFQDSDDMDLVMAEAPLNMLGALYENVFGACYKCGCIGHNNTTCNITEPQIRLNYRNRLENTLFNASLQLHYSDDLPLYTPQIRALANTHENRNTIIVAPIWMTEEMPQHSNSSSSHPYSPHSIGDIENTPTYHYMASVEGEHSRTDDSRTQSTNSP</sequence>
<accession>A0AAV3RSG8</accession>
<name>A0AAV3RSG8_LITER</name>